<dbReference type="SUPFAM" id="SSF54373">
    <property type="entry name" value="FAD-linked reductases, C-terminal domain"/>
    <property type="match status" value="1"/>
</dbReference>
<comment type="pathway">
    <text evidence="4 12">Porphyrin-containing compound metabolism; protoheme biosynthesis.</text>
</comment>
<evidence type="ECO:0000256" key="8">
    <source>
        <dbReference type="ARBA" id="ARBA00022630"/>
    </source>
</evidence>
<dbReference type="Gene3D" id="3.50.50.60">
    <property type="entry name" value="FAD/NAD(P)-binding domain"/>
    <property type="match status" value="1"/>
</dbReference>
<dbReference type="NCBIfam" id="TIGR00562">
    <property type="entry name" value="proto_IX_ox"/>
    <property type="match status" value="1"/>
</dbReference>
<keyword evidence="8 12" id="KW-0285">Flavoprotein</keyword>
<keyword evidence="15" id="KW-1185">Reference proteome</keyword>
<comment type="catalytic activity">
    <reaction evidence="1">
        <text>coproporphyrinogen III + 3 O2 = coproporphyrin III + 3 H2O2</text>
        <dbReference type="Rhea" id="RHEA:43436"/>
        <dbReference type="ChEBI" id="CHEBI:15379"/>
        <dbReference type="ChEBI" id="CHEBI:16240"/>
        <dbReference type="ChEBI" id="CHEBI:57309"/>
        <dbReference type="ChEBI" id="CHEBI:131725"/>
        <dbReference type="EC" id="1.3.3.15"/>
    </reaction>
    <physiologicalReaction direction="left-to-right" evidence="1">
        <dbReference type="Rhea" id="RHEA:43437"/>
    </physiologicalReaction>
</comment>
<evidence type="ECO:0000256" key="4">
    <source>
        <dbReference type="ARBA" id="ARBA00004744"/>
    </source>
</evidence>
<evidence type="ECO:0000313" key="14">
    <source>
        <dbReference type="EMBL" id="MFC4336380.1"/>
    </source>
</evidence>
<comment type="similarity">
    <text evidence="5 12">Belongs to the protoporphyrinogen/coproporphyrinogen oxidase family. Coproporphyrinogen III oxidase subfamily.</text>
</comment>
<name>A0ABV8U1T4_9ACTN</name>
<keyword evidence="10 12" id="KW-0560">Oxidoreductase</keyword>
<feature type="domain" description="Amine oxidase" evidence="13">
    <location>
        <begin position="10"/>
        <end position="445"/>
    </location>
</feature>
<dbReference type="EMBL" id="JBHSDK010000019">
    <property type="protein sequence ID" value="MFC4336380.1"/>
    <property type="molecule type" value="Genomic_DNA"/>
</dbReference>
<evidence type="ECO:0000256" key="11">
    <source>
        <dbReference type="ARBA" id="ARBA00023133"/>
    </source>
</evidence>
<protein>
    <recommendedName>
        <fullName evidence="7 12">Coproporphyrinogen III oxidase</fullName>
        <ecNumber evidence="6 12">1.3.3.15</ecNumber>
    </recommendedName>
</protein>
<evidence type="ECO:0000256" key="12">
    <source>
        <dbReference type="RuleBase" id="RU364052"/>
    </source>
</evidence>
<evidence type="ECO:0000256" key="5">
    <source>
        <dbReference type="ARBA" id="ARBA00008310"/>
    </source>
</evidence>
<proteinExistence type="inferred from homology"/>
<evidence type="ECO:0000256" key="7">
    <source>
        <dbReference type="ARBA" id="ARBA00019046"/>
    </source>
</evidence>
<dbReference type="PANTHER" id="PTHR42923">
    <property type="entry name" value="PROTOPORPHYRINOGEN OXIDASE"/>
    <property type="match status" value="1"/>
</dbReference>
<gene>
    <name evidence="14" type="primary">hemG</name>
    <name evidence="14" type="ORF">ACFPET_14350</name>
</gene>
<evidence type="ECO:0000256" key="6">
    <source>
        <dbReference type="ARBA" id="ARBA00012402"/>
    </source>
</evidence>
<comment type="caution">
    <text evidence="14">The sequence shown here is derived from an EMBL/GenBank/DDBJ whole genome shotgun (WGS) entry which is preliminary data.</text>
</comment>
<evidence type="ECO:0000256" key="3">
    <source>
        <dbReference type="ARBA" id="ARBA00002185"/>
    </source>
</evidence>
<keyword evidence="11 12" id="KW-0350">Heme biosynthesis</keyword>
<dbReference type="PANTHER" id="PTHR42923:SF3">
    <property type="entry name" value="PROTOPORPHYRINOGEN OXIDASE"/>
    <property type="match status" value="1"/>
</dbReference>
<keyword evidence="12" id="KW-0963">Cytoplasm</keyword>
<organism evidence="14 15">
    <name type="scientific">Salininema proteolyticum</name>
    <dbReference type="NCBI Taxonomy" id="1607685"/>
    <lineage>
        <taxon>Bacteria</taxon>
        <taxon>Bacillati</taxon>
        <taxon>Actinomycetota</taxon>
        <taxon>Actinomycetes</taxon>
        <taxon>Glycomycetales</taxon>
        <taxon>Glycomycetaceae</taxon>
        <taxon>Salininema</taxon>
    </lineage>
</organism>
<evidence type="ECO:0000256" key="1">
    <source>
        <dbReference type="ARBA" id="ARBA00001755"/>
    </source>
</evidence>
<dbReference type="Pfam" id="PF01593">
    <property type="entry name" value="Amino_oxidase"/>
    <property type="match status" value="1"/>
</dbReference>
<keyword evidence="9 12" id="KW-0274">FAD</keyword>
<sequence>MKILVIGGGITGLAAAHRLRQNLGEDADITVAEHSNRLGGRLATGSFAGYRVEAGAESLLATRDEAVGLARDVGLGDQIVHPASVPAGLVFDGQMHDLPAGTFMGIPADPADVAGLVETTEPPVLDRPVLGPDEDVSVGELVRAHYGDDLLEKLVTPLLGGVYAGDPDRLSAEATMPALVEALRRNNSVPDAIAEVKAKRSSGKPVKPFASIATGLSTLVTATAAAGRANIRLGLTVREIHQTPYGWEVLAGPLTDPVRYQADAVVLATPAEITARLLREVAPSSAAALGTLGYASIALATFAFDDLDLPDRSGFLVAGPGMVKASTFMTRKWPHIRSRRPIVRVSLGRAGMQAELAQAADEELVQTALAGLAEHLGQTVPEPVEVRLDRHSEALPQYAPGHVQRVARLREELRERQGIAVAGASVDGIGIAACIASGRDAADEISSFFSNTHAEGEQS</sequence>
<dbReference type="EC" id="1.3.3.15" evidence="6 12"/>
<evidence type="ECO:0000256" key="10">
    <source>
        <dbReference type="ARBA" id="ARBA00023002"/>
    </source>
</evidence>
<dbReference type="GO" id="GO:0004729">
    <property type="term" value="F:oxygen-dependent protoporphyrinogen oxidase activity"/>
    <property type="evidence" value="ECO:0007669"/>
    <property type="project" value="UniProtKB-EC"/>
</dbReference>
<evidence type="ECO:0000256" key="9">
    <source>
        <dbReference type="ARBA" id="ARBA00022827"/>
    </source>
</evidence>
<evidence type="ECO:0000256" key="2">
    <source>
        <dbReference type="ARBA" id="ARBA00001974"/>
    </source>
</evidence>
<dbReference type="InterPro" id="IPR036188">
    <property type="entry name" value="FAD/NAD-bd_sf"/>
</dbReference>
<comment type="subcellular location">
    <subcellularLocation>
        <location evidence="12">Cytoplasm</location>
    </subcellularLocation>
</comment>
<evidence type="ECO:0000313" key="15">
    <source>
        <dbReference type="Proteomes" id="UP001595823"/>
    </source>
</evidence>
<dbReference type="Gene3D" id="1.10.3110.10">
    <property type="entry name" value="protoporphyrinogen ix oxidase, domain 3"/>
    <property type="match status" value="1"/>
</dbReference>
<dbReference type="InterPro" id="IPR004572">
    <property type="entry name" value="Protoporphyrinogen_oxidase"/>
</dbReference>
<dbReference type="Gene3D" id="3.90.660.20">
    <property type="entry name" value="Protoporphyrinogen oxidase, mitochondrial, domain 2"/>
    <property type="match status" value="1"/>
</dbReference>
<dbReference type="InterPro" id="IPR002937">
    <property type="entry name" value="Amino_oxidase"/>
</dbReference>
<comment type="cofactor">
    <cofactor evidence="2 12">
        <name>FAD</name>
        <dbReference type="ChEBI" id="CHEBI:57692"/>
    </cofactor>
</comment>
<dbReference type="InterPro" id="IPR050464">
    <property type="entry name" value="Zeta_carotene_desat/Oxidored"/>
</dbReference>
<dbReference type="RefSeq" id="WP_380622259.1">
    <property type="nucleotide sequence ID" value="NZ_JBHSDK010000019.1"/>
</dbReference>
<comment type="function">
    <text evidence="3 12">Involved in coproporphyrin-dependent heme b biosynthesis. Catalyzes the oxidation of coproporphyrinogen III to coproporphyrin III.</text>
</comment>
<dbReference type="SUPFAM" id="SSF51905">
    <property type="entry name" value="FAD/NAD(P)-binding domain"/>
    <property type="match status" value="1"/>
</dbReference>
<evidence type="ECO:0000259" key="13">
    <source>
        <dbReference type="Pfam" id="PF01593"/>
    </source>
</evidence>
<accession>A0ABV8U1T4</accession>
<dbReference type="Proteomes" id="UP001595823">
    <property type="component" value="Unassembled WGS sequence"/>
</dbReference>
<reference evidence="15" key="1">
    <citation type="journal article" date="2019" name="Int. J. Syst. Evol. Microbiol.">
        <title>The Global Catalogue of Microorganisms (GCM) 10K type strain sequencing project: providing services to taxonomists for standard genome sequencing and annotation.</title>
        <authorList>
            <consortium name="The Broad Institute Genomics Platform"/>
            <consortium name="The Broad Institute Genome Sequencing Center for Infectious Disease"/>
            <person name="Wu L."/>
            <person name="Ma J."/>
        </authorList>
    </citation>
    <scope>NUCLEOTIDE SEQUENCE [LARGE SCALE GENOMIC DNA]</scope>
    <source>
        <strain evidence="15">IBRC-M 10908</strain>
    </source>
</reference>